<proteinExistence type="inferred from homology"/>
<dbReference type="GO" id="GO:0015031">
    <property type="term" value="P:protein transport"/>
    <property type="evidence" value="ECO:0007669"/>
    <property type="project" value="UniProtKB-KW"/>
</dbReference>
<sequence>MGKFKKKSGGGVPAISTASLPDIVFMLLFFFMVSTVMRETDMLVKIKLPKATEINKLQRKNLVSYIYVGVPHERYRATSGSEARIQLNDSFKRVEDIPSFVISEREARKEEERPFMTTSIKADSDTKMGIIADIKQELRKSQALKINYSTIKSTSGNF</sequence>
<comment type="similarity">
    <text evidence="2 7">Belongs to the ExbD/TolR family.</text>
</comment>
<dbReference type="GO" id="GO:0005886">
    <property type="term" value="C:plasma membrane"/>
    <property type="evidence" value="ECO:0007669"/>
    <property type="project" value="UniProtKB-SubCell"/>
</dbReference>
<evidence type="ECO:0000256" key="2">
    <source>
        <dbReference type="ARBA" id="ARBA00005811"/>
    </source>
</evidence>
<keyword evidence="3" id="KW-1003">Cell membrane</keyword>
<evidence type="ECO:0000256" key="5">
    <source>
        <dbReference type="ARBA" id="ARBA00022989"/>
    </source>
</evidence>
<protein>
    <submittedName>
        <fullName evidence="9">Biopolymer transport exbD protein</fullName>
    </submittedName>
</protein>
<accession>A0A1J1DWC1</accession>
<keyword evidence="7" id="KW-0653">Protein transport</keyword>
<dbReference type="GO" id="GO:0022857">
    <property type="term" value="F:transmembrane transporter activity"/>
    <property type="evidence" value="ECO:0007669"/>
    <property type="project" value="InterPro"/>
</dbReference>
<keyword evidence="6 8" id="KW-0472">Membrane</keyword>
<evidence type="ECO:0000256" key="3">
    <source>
        <dbReference type="ARBA" id="ARBA00022475"/>
    </source>
</evidence>
<keyword evidence="7" id="KW-0813">Transport</keyword>
<feature type="transmembrane region" description="Helical" evidence="8">
    <location>
        <begin position="12"/>
        <end position="33"/>
    </location>
</feature>
<dbReference type="Pfam" id="PF02472">
    <property type="entry name" value="ExbD"/>
    <property type="match status" value="1"/>
</dbReference>
<organism evidence="9 10">
    <name type="scientific">Ichthyobacterium seriolicida</name>
    <dbReference type="NCBI Taxonomy" id="242600"/>
    <lineage>
        <taxon>Bacteria</taxon>
        <taxon>Pseudomonadati</taxon>
        <taxon>Bacteroidota</taxon>
        <taxon>Flavobacteriia</taxon>
        <taxon>Flavobacteriales</taxon>
        <taxon>Ichthyobacteriaceae</taxon>
        <taxon>Ichthyobacterium</taxon>
    </lineage>
</organism>
<dbReference type="EMBL" id="AP014564">
    <property type="protein sequence ID" value="BAV94161.1"/>
    <property type="molecule type" value="Genomic_DNA"/>
</dbReference>
<evidence type="ECO:0000256" key="8">
    <source>
        <dbReference type="SAM" id="Phobius"/>
    </source>
</evidence>
<dbReference type="AlphaFoldDB" id="A0A1J1DWC1"/>
<comment type="subcellular location">
    <subcellularLocation>
        <location evidence="1">Cell membrane</location>
        <topology evidence="1">Single-pass membrane protein</topology>
    </subcellularLocation>
    <subcellularLocation>
        <location evidence="7">Cell membrane</location>
        <topology evidence="7">Single-pass type II membrane protein</topology>
    </subcellularLocation>
</comment>
<dbReference type="Proteomes" id="UP000243197">
    <property type="component" value="Chromosome"/>
</dbReference>
<evidence type="ECO:0000256" key="4">
    <source>
        <dbReference type="ARBA" id="ARBA00022692"/>
    </source>
</evidence>
<dbReference type="OrthoDB" id="9810103at2"/>
<keyword evidence="4 7" id="KW-0812">Transmembrane</keyword>
<evidence type="ECO:0000256" key="1">
    <source>
        <dbReference type="ARBA" id="ARBA00004162"/>
    </source>
</evidence>
<evidence type="ECO:0000313" key="9">
    <source>
        <dbReference type="EMBL" id="BAV94161.1"/>
    </source>
</evidence>
<dbReference type="RefSeq" id="WP_096684832.1">
    <property type="nucleotide sequence ID" value="NZ_AP014564.1"/>
</dbReference>
<name>A0A1J1DWC1_9FLAO</name>
<keyword evidence="10" id="KW-1185">Reference proteome</keyword>
<dbReference type="InterPro" id="IPR003400">
    <property type="entry name" value="ExbD"/>
</dbReference>
<dbReference type="KEGG" id="ise:JBKA6_0148"/>
<evidence type="ECO:0000256" key="7">
    <source>
        <dbReference type="RuleBase" id="RU003879"/>
    </source>
</evidence>
<reference evidence="9 10" key="1">
    <citation type="submission" date="2014-03" db="EMBL/GenBank/DDBJ databases">
        <title>complete genome sequence of Flavobacteriaceae bacterium JBKA-6.</title>
        <authorList>
            <person name="Takano T."/>
            <person name="Nakamura Y."/>
            <person name="Takuma S."/>
            <person name="Yasuike M."/>
            <person name="Matsuyama T."/>
            <person name="Sakai T."/>
            <person name="Fujiwara A."/>
            <person name="Kimoto K."/>
            <person name="Fukuda Y."/>
            <person name="Kondo H."/>
            <person name="Hirono I."/>
            <person name="Nakayasu C."/>
        </authorList>
    </citation>
    <scope>NUCLEOTIDE SEQUENCE [LARGE SCALE GENOMIC DNA]</scope>
    <source>
        <strain evidence="9 10">JBKA-6</strain>
    </source>
</reference>
<evidence type="ECO:0000313" key="10">
    <source>
        <dbReference type="Proteomes" id="UP000243197"/>
    </source>
</evidence>
<gene>
    <name evidence="9" type="ORF">JBKA6_0148</name>
</gene>
<evidence type="ECO:0000256" key="6">
    <source>
        <dbReference type="ARBA" id="ARBA00023136"/>
    </source>
</evidence>
<keyword evidence="5 8" id="KW-1133">Transmembrane helix</keyword>